<dbReference type="SUPFAM" id="SSF52047">
    <property type="entry name" value="RNI-like"/>
    <property type="match status" value="1"/>
</dbReference>
<accession>A0A140E161</accession>
<feature type="domain" description="F-box" evidence="1">
    <location>
        <begin position="7"/>
        <end position="53"/>
    </location>
</feature>
<dbReference type="InterPro" id="IPR032675">
    <property type="entry name" value="LRR_dom_sf"/>
</dbReference>
<evidence type="ECO:0000313" key="2">
    <source>
        <dbReference type="EMBL" id="AMK62036.1"/>
    </source>
</evidence>
<sequence>MLFILIFSVMESLPTELAYHVLSFIDFNSVVTYRLCSQESNNFIKSMLVFFPINFNNLVDQSTNYFEFVEKVDLQFCRQITDEFLSSFCRVKIINLRGCDKITDSGLKHLQHVKEINLAGCYQITNDGLLGLNNITFIDVSYCPKITFKGFANFNDDSVAVVQTRPLEYPKSKPYTLVDKKKINIRYYNNHPFLGKNNHAFQKDTNQSHSKNSISYLPRIIIAPKKIIDKIETERCRLFDSIYAVKPEFRDRVFMKNYEDLLPNTHLYDKQSALNRLYKKSNRRKFIDNLLSNKMDIMIGGSIGLFCTHKRCNFEPNDMDLYLKYIDSEKIRKIESIIYQSFIFRSIVVIRTSITITWLIQSTTDEITSIQLNIMNIKSWAEVFITYHADLTCIGYEILTNKFVYLDNRWNNILQNDTNYFSNILNMESANSIYKAASKYQQRGFTCVSLNDLCTDIQGNIAKSYDHHIYDSLVSLLSDKIYNKLNIHTSDTGYQNYYQKKYTNTNLIHYIFDKYRMSENISFASSVSHLQLPKIYPDIIMLSVYKINEILDTQQNNNTGTEFHQLSIHKQKNYINKTEKFFYSARSGAQYTGINHYNKLHTVCIVCKCGCDSFMTMNDFIGCQYEYSLDRGICSRIQCREYEYLELFLV</sequence>
<dbReference type="Gene3D" id="3.80.10.10">
    <property type="entry name" value="Ribonuclease Inhibitor"/>
    <property type="match status" value="1"/>
</dbReference>
<dbReference type="SMR" id="A0A140E161"/>
<proteinExistence type="predicted"/>
<organism evidence="2 3">
    <name type="scientific">Samba virus</name>
    <dbReference type="NCBI Taxonomy" id="1461100"/>
    <lineage>
        <taxon>Viruses</taxon>
        <taxon>Varidnaviria</taxon>
        <taxon>Bamfordvirae</taxon>
        <taxon>Nucleocytoviricota</taxon>
        <taxon>Megaviricetes</taxon>
        <taxon>Imitervirales</taxon>
        <taxon>Mimiviridae</taxon>
        <taxon>Megamimivirinae</taxon>
        <taxon>Mimivirus</taxon>
        <taxon>Mimivirus bradfordmassiliense</taxon>
    </lineage>
</organism>
<reference evidence="2 3" key="1">
    <citation type="journal article" date="2014" name="Virol. J.">
        <title>Samba virus: a novel mimivirus from a giant rain forest, the Brazilian Amazon.</title>
        <authorList>
            <person name="Campos R.K."/>
            <person name="Boratto P.V."/>
            <person name="Assis F.L."/>
            <person name="Aguiar E.R."/>
            <person name="Silva L.C."/>
            <person name="Albarnaz J.D."/>
            <person name="Dornas F.P."/>
            <person name="Trindade G.S."/>
            <person name="Ferreira P.P."/>
            <person name="Marques J.T."/>
            <person name="Robert C."/>
            <person name="Raoult D."/>
            <person name="Kroon E.G."/>
            <person name="La Scola B."/>
            <person name="Abrahao J.S."/>
        </authorList>
    </citation>
    <scope>NUCLEOTIDE SEQUENCE [LARGE SCALE GENOMIC DNA]</scope>
</reference>
<dbReference type="PANTHER" id="PTHR13382">
    <property type="entry name" value="MITOCHONDRIAL ATP SYNTHASE COUPLING FACTOR B"/>
    <property type="match status" value="1"/>
</dbReference>
<protein>
    <submittedName>
        <fullName evidence="2">F-box protein</fullName>
    </submittedName>
</protein>
<dbReference type="EMBL" id="KF959826">
    <property type="protein sequence ID" value="AMK62036.1"/>
    <property type="molecule type" value="Genomic_DNA"/>
</dbReference>
<dbReference type="InterPro" id="IPR001810">
    <property type="entry name" value="F-box_dom"/>
</dbReference>
<evidence type="ECO:0000259" key="1">
    <source>
        <dbReference type="PROSITE" id="PS50181"/>
    </source>
</evidence>
<dbReference type="Proteomes" id="UP000240935">
    <property type="component" value="Segment"/>
</dbReference>
<dbReference type="Pfam" id="PF00646">
    <property type="entry name" value="F-box"/>
    <property type="match status" value="1"/>
</dbReference>
<evidence type="ECO:0000313" key="3">
    <source>
        <dbReference type="Proteomes" id="UP000240935"/>
    </source>
</evidence>
<dbReference type="InterPro" id="IPR050648">
    <property type="entry name" value="F-box_LRR-repeat"/>
</dbReference>
<name>A0A140E161_MIMIV</name>
<dbReference type="PROSITE" id="PS50181">
    <property type="entry name" value="FBOX"/>
    <property type="match status" value="1"/>
</dbReference>